<comment type="caution">
    <text evidence="2">The sequence shown here is derived from an EMBL/GenBank/DDBJ whole genome shotgun (WGS) entry which is preliminary data.</text>
</comment>
<evidence type="ECO:0000313" key="2">
    <source>
        <dbReference type="EMBL" id="RSH85672.1"/>
    </source>
</evidence>
<dbReference type="AlphaFoldDB" id="A0A427Y3L7"/>
<feature type="region of interest" description="Disordered" evidence="1">
    <location>
        <begin position="147"/>
        <end position="169"/>
    </location>
</feature>
<dbReference type="EMBL" id="RSCD01000019">
    <property type="protein sequence ID" value="RSH85672.1"/>
    <property type="molecule type" value="Genomic_DNA"/>
</dbReference>
<organism evidence="2 3">
    <name type="scientific">Saitozyma podzolica</name>
    <dbReference type="NCBI Taxonomy" id="1890683"/>
    <lineage>
        <taxon>Eukaryota</taxon>
        <taxon>Fungi</taxon>
        <taxon>Dikarya</taxon>
        <taxon>Basidiomycota</taxon>
        <taxon>Agaricomycotina</taxon>
        <taxon>Tremellomycetes</taxon>
        <taxon>Tremellales</taxon>
        <taxon>Trimorphomycetaceae</taxon>
        <taxon>Saitozyma</taxon>
    </lineage>
</organism>
<gene>
    <name evidence="2" type="ORF">EHS25_003813</name>
</gene>
<reference evidence="2 3" key="1">
    <citation type="submission" date="2018-11" db="EMBL/GenBank/DDBJ databases">
        <title>Genome sequence of Saitozyma podzolica DSM 27192.</title>
        <authorList>
            <person name="Aliyu H."/>
            <person name="Gorte O."/>
            <person name="Ochsenreither K."/>
        </authorList>
    </citation>
    <scope>NUCLEOTIDE SEQUENCE [LARGE SCALE GENOMIC DNA]</scope>
    <source>
        <strain evidence="2 3">DSM 27192</strain>
    </source>
</reference>
<evidence type="ECO:0000313" key="3">
    <source>
        <dbReference type="Proteomes" id="UP000279259"/>
    </source>
</evidence>
<dbReference type="Proteomes" id="UP000279259">
    <property type="component" value="Unassembled WGS sequence"/>
</dbReference>
<keyword evidence="3" id="KW-1185">Reference proteome</keyword>
<proteinExistence type="predicted"/>
<name>A0A427Y3L7_9TREE</name>
<feature type="compositionally biased region" description="Low complexity" evidence="1">
    <location>
        <begin position="27"/>
        <end position="46"/>
    </location>
</feature>
<accession>A0A427Y3L7</accession>
<sequence>MRNHRPDLSISTTRIPDQGHAHAQANATPRSSAAAESESDSSRSTVPSTSILAVLSSQSSQFHDTEFTYWRDRRIMRCGNGSWPCDAIELQVGPPRAPHRTGPFSVRIPAVPSFVRGTISSGSVDYRGAAESDPFLGPVYEVLRRPTTTQLPRPPRPQRVLDIATGTGT</sequence>
<evidence type="ECO:0000256" key="1">
    <source>
        <dbReference type="SAM" id="MobiDB-lite"/>
    </source>
</evidence>
<feature type="region of interest" description="Disordered" evidence="1">
    <location>
        <begin position="1"/>
        <end position="46"/>
    </location>
</feature>
<protein>
    <submittedName>
        <fullName evidence="2">Uncharacterized protein</fullName>
    </submittedName>
</protein>